<feature type="transmembrane region" description="Helical" evidence="1">
    <location>
        <begin position="35"/>
        <end position="52"/>
    </location>
</feature>
<dbReference type="AlphaFoldDB" id="A0AAE3QRM6"/>
<dbReference type="Gene3D" id="3.30.530.20">
    <property type="match status" value="1"/>
</dbReference>
<keyword evidence="1" id="KW-0472">Membrane</keyword>
<feature type="transmembrane region" description="Helical" evidence="1">
    <location>
        <begin position="59"/>
        <end position="77"/>
    </location>
</feature>
<evidence type="ECO:0000313" key="2">
    <source>
        <dbReference type="EMBL" id="MDJ1481960.1"/>
    </source>
</evidence>
<evidence type="ECO:0000313" key="3">
    <source>
        <dbReference type="Proteomes" id="UP001241110"/>
    </source>
</evidence>
<protein>
    <submittedName>
        <fullName evidence="2">Polyketide cyclase</fullName>
    </submittedName>
</protein>
<feature type="transmembrane region" description="Helical" evidence="1">
    <location>
        <begin position="12"/>
        <end position="29"/>
    </location>
</feature>
<proteinExistence type="predicted"/>
<dbReference type="InterPro" id="IPR023393">
    <property type="entry name" value="START-like_dom_sf"/>
</dbReference>
<comment type="caution">
    <text evidence="2">The sequence shown here is derived from an EMBL/GenBank/DDBJ whole genome shotgun (WGS) entry which is preliminary data.</text>
</comment>
<dbReference type="EMBL" id="JASJOS010000006">
    <property type="protein sequence ID" value="MDJ1481960.1"/>
    <property type="molecule type" value="Genomic_DNA"/>
</dbReference>
<sequence>MKAILKDKSFQLSIILTTIFIGTGIGFLFLGLVDYSWILFGLLPVVLGVAIGTMHVRKYALWGAIITTILLLIAIYIPGLSGIICIIMAIGLVVPFIFLGYVIVRLADRYKVIKETNKLSVLILPLLPFLIAAPTEHFLKKEKETVIEVRTEKVFNYTPDEVYDAIKSVDTLDAEKPFLLKLDLPIPTKCVLEKEEVGAIRTCYFKGGRLSNADFGGGTITERVTQLERGKVLKMDVIDYNLIGRRWLGFKEAIYYFEPVESNKCKLIRITTYTSVLTPRFYWEPMEKLGVSQEHDYVFNNLEKDLKTKYRK</sequence>
<name>A0AAE3QRM6_9BACT</name>
<evidence type="ECO:0000256" key="1">
    <source>
        <dbReference type="SAM" id="Phobius"/>
    </source>
</evidence>
<accession>A0AAE3QRM6</accession>
<dbReference type="RefSeq" id="WP_313980455.1">
    <property type="nucleotide sequence ID" value="NZ_JASJOS010000006.1"/>
</dbReference>
<keyword evidence="1" id="KW-0812">Transmembrane</keyword>
<keyword evidence="1" id="KW-1133">Transmembrane helix</keyword>
<dbReference type="SUPFAM" id="SSF55961">
    <property type="entry name" value="Bet v1-like"/>
    <property type="match status" value="1"/>
</dbReference>
<gene>
    <name evidence="2" type="ORF">QNI16_15775</name>
</gene>
<organism evidence="2 3">
    <name type="scientific">Xanthocytophaga flava</name>
    <dbReference type="NCBI Taxonomy" id="3048013"/>
    <lineage>
        <taxon>Bacteria</taxon>
        <taxon>Pseudomonadati</taxon>
        <taxon>Bacteroidota</taxon>
        <taxon>Cytophagia</taxon>
        <taxon>Cytophagales</taxon>
        <taxon>Rhodocytophagaceae</taxon>
        <taxon>Xanthocytophaga</taxon>
    </lineage>
</organism>
<reference evidence="2" key="1">
    <citation type="submission" date="2023-05" db="EMBL/GenBank/DDBJ databases">
        <authorList>
            <person name="Zhang X."/>
        </authorList>
    </citation>
    <scope>NUCLEOTIDE SEQUENCE</scope>
    <source>
        <strain evidence="2">YF14B1</strain>
    </source>
</reference>
<dbReference type="Proteomes" id="UP001241110">
    <property type="component" value="Unassembled WGS sequence"/>
</dbReference>
<feature type="transmembrane region" description="Helical" evidence="1">
    <location>
        <begin position="83"/>
        <end position="107"/>
    </location>
</feature>